<evidence type="ECO:0000313" key="3">
    <source>
        <dbReference type="Proteomes" id="UP000077755"/>
    </source>
</evidence>
<accession>A0AAF0WHI6</accession>
<dbReference type="PANTHER" id="PTHR15663:SF4">
    <property type="entry name" value="COMM DOMAIN-CONTAINING PROTEIN 9"/>
    <property type="match status" value="1"/>
</dbReference>
<gene>
    <name evidence="2" type="ORF">DCAR_0208451</name>
</gene>
<sequence>MEKNSSSNTNIWSHLDLLMRAKSKESLEYILQALWRTRNTGLDATDRRLFCEILDSLPDSQLDPLLVCLRMLIRQCVQENVSKDEIHKLFPAEVSIEMQRLLTLLLQKFHSEWREDIQKDRSTLPRYKNMSWKMENQGDELMEPRAVINLKLQSNVLTQTKETNVAFQLAKDNLNTMMQSMYSIRDQLSDAGGMPHEPLQQPTDMV</sequence>
<organism evidence="2 3">
    <name type="scientific">Daucus carota subsp. sativus</name>
    <name type="common">Carrot</name>
    <dbReference type="NCBI Taxonomy" id="79200"/>
    <lineage>
        <taxon>Eukaryota</taxon>
        <taxon>Viridiplantae</taxon>
        <taxon>Streptophyta</taxon>
        <taxon>Embryophyta</taxon>
        <taxon>Tracheophyta</taxon>
        <taxon>Spermatophyta</taxon>
        <taxon>Magnoliopsida</taxon>
        <taxon>eudicotyledons</taxon>
        <taxon>Gunneridae</taxon>
        <taxon>Pentapetalae</taxon>
        <taxon>asterids</taxon>
        <taxon>campanulids</taxon>
        <taxon>Apiales</taxon>
        <taxon>Apiaceae</taxon>
        <taxon>Apioideae</taxon>
        <taxon>Scandiceae</taxon>
        <taxon>Daucinae</taxon>
        <taxon>Daucus</taxon>
        <taxon>Daucus sect. Daucus</taxon>
    </lineage>
</organism>
<proteinExistence type="predicted"/>
<dbReference type="InterPro" id="IPR037360">
    <property type="entry name" value="COMMD9"/>
</dbReference>
<evidence type="ECO:0000259" key="1">
    <source>
        <dbReference type="Pfam" id="PF07258"/>
    </source>
</evidence>
<dbReference type="Proteomes" id="UP000077755">
    <property type="component" value="Chromosome 2"/>
</dbReference>
<protein>
    <recommendedName>
        <fullName evidence="1">COMM domain-containing protein</fullName>
    </recommendedName>
</protein>
<reference evidence="2" key="2">
    <citation type="submission" date="2022-03" db="EMBL/GenBank/DDBJ databases">
        <title>Draft title - Genomic analysis of global carrot germplasm unveils the trajectory of domestication and the origin of high carotenoid orange carrot.</title>
        <authorList>
            <person name="Iorizzo M."/>
            <person name="Ellison S."/>
            <person name="Senalik D."/>
            <person name="Macko-Podgorni A."/>
            <person name="Grzebelus D."/>
            <person name="Bostan H."/>
            <person name="Rolling W."/>
            <person name="Curaba J."/>
            <person name="Simon P."/>
        </authorList>
    </citation>
    <scope>NUCLEOTIDE SEQUENCE</scope>
    <source>
        <tissue evidence="2">Leaf</tissue>
    </source>
</reference>
<name>A0AAF0WHI6_DAUCS</name>
<dbReference type="PANTHER" id="PTHR15663">
    <property type="entry name" value="COMM DOMAIN-CONTAINING PROTEIN 9"/>
    <property type="match status" value="1"/>
</dbReference>
<reference evidence="2" key="1">
    <citation type="journal article" date="2016" name="Nat. Genet.">
        <title>A high-quality carrot genome assembly provides new insights into carotenoid accumulation and asterid genome evolution.</title>
        <authorList>
            <person name="Iorizzo M."/>
            <person name="Ellison S."/>
            <person name="Senalik D."/>
            <person name="Zeng P."/>
            <person name="Satapoomin P."/>
            <person name="Huang J."/>
            <person name="Bowman M."/>
            <person name="Iovene M."/>
            <person name="Sanseverino W."/>
            <person name="Cavagnaro P."/>
            <person name="Yildiz M."/>
            <person name="Macko-Podgorni A."/>
            <person name="Moranska E."/>
            <person name="Grzebelus E."/>
            <person name="Grzebelus D."/>
            <person name="Ashrafi H."/>
            <person name="Zheng Z."/>
            <person name="Cheng S."/>
            <person name="Spooner D."/>
            <person name="Van Deynze A."/>
            <person name="Simon P."/>
        </authorList>
    </citation>
    <scope>NUCLEOTIDE SEQUENCE</scope>
    <source>
        <tissue evidence="2">Leaf</tissue>
    </source>
</reference>
<keyword evidence="3" id="KW-1185">Reference proteome</keyword>
<dbReference type="EMBL" id="CP093344">
    <property type="protein sequence ID" value="WOG89214.1"/>
    <property type="molecule type" value="Genomic_DNA"/>
</dbReference>
<dbReference type="Pfam" id="PF07258">
    <property type="entry name" value="COMM_domain"/>
    <property type="match status" value="1"/>
</dbReference>
<feature type="domain" description="COMM" evidence="1">
    <location>
        <begin position="124"/>
        <end position="184"/>
    </location>
</feature>
<evidence type="ECO:0000313" key="2">
    <source>
        <dbReference type="EMBL" id="WOG89214.1"/>
    </source>
</evidence>
<dbReference type="InterPro" id="IPR017920">
    <property type="entry name" value="COMM"/>
</dbReference>
<dbReference type="AlphaFoldDB" id="A0AAF0WHI6"/>